<sequence>MVTQTRPKSAARPAVQYPRYSFAGVSTIAKRCPTTIAVNPSKKLITASVRRSGMTCQNFRAIATAAHQEFTRQYKDLKLQNGPKLRACGEQVLQNPVPLPCQTKSALATIRDATERLAESGFYSIPYVIVELEEEQSF</sequence>
<comment type="caution">
    <text evidence="1">The sequence shown here is derived from an EMBL/GenBank/DDBJ whole genome shotgun (WGS) entry which is preliminary data.</text>
</comment>
<reference evidence="2" key="1">
    <citation type="submission" date="2017-02" db="EMBL/GenBank/DDBJ databases">
        <authorList>
            <person name="Tafer H."/>
            <person name="Lopandic K."/>
        </authorList>
    </citation>
    <scope>NUCLEOTIDE SEQUENCE [LARGE SCALE GENOMIC DNA]</scope>
    <source>
        <strain evidence="2">CBS 366.77</strain>
    </source>
</reference>
<evidence type="ECO:0000313" key="2">
    <source>
        <dbReference type="Proteomes" id="UP000266188"/>
    </source>
</evidence>
<organism evidence="1 2">
    <name type="scientific">Aspergillus sclerotialis</name>
    <dbReference type="NCBI Taxonomy" id="2070753"/>
    <lineage>
        <taxon>Eukaryota</taxon>
        <taxon>Fungi</taxon>
        <taxon>Dikarya</taxon>
        <taxon>Ascomycota</taxon>
        <taxon>Pezizomycotina</taxon>
        <taxon>Eurotiomycetes</taxon>
        <taxon>Eurotiomycetidae</taxon>
        <taxon>Eurotiales</taxon>
        <taxon>Aspergillaceae</taxon>
        <taxon>Aspergillus</taxon>
        <taxon>Aspergillus subgen. Polypaecilum</taxon>
    </lineage>
</organism>
<keyword evidence="2" id="KW-1185">Reference proteome</keyword>
<proteinExistence type="predicted"/>
<name>A0A3A2ZTJ6_9EURO</name>
<dbReference type="Proteomes" id="UP000266188">
    <property type="component" value="Unassembled WGS sequence"/>
</dbReference>
<protein>
    <submittedName>
        <fullName evidence="1">Uncharacterized protein</fullName>
    </submittedName>
</protein>
<gene>
    <name evidence="1" type="ORF">PHISCL_01189</name>
</gene>
<evidence type="ECO:0000313" key="1">
    <source>
        <dbReference type="EMBL" id="RJE26479.1"/>
    </source>
</evidence>
<dbReference type="AlphaFoldDB" id="A0A3A2ZTJ6"/>
<accession>A0A3A2ZTJ6</accession>
<dbReference type="EMBL" id="MVGC01000021">
    <property type="protein sequence ID" value="RJE26479.1"/>
    <property type="molecule type" value="Genomic_DNA"/>
</dbReference>